<sequence length="381" mass="40880">MSLCHDRGYLVTQDELDQTLEEFKAQFGDKPSEGRPRRTDLTVLVAHNDDPTDQMFVFFPVGLELGCSALMGLRPGCSALMGLELGCSALMGLELGCSALMGLRPGCTALSGAGMGLEVGCSALMGLRPGCSALRCWNQVLWGPGRHTLSTEEPKVGIKTIKVYCQRMQEENITRALIVVQQGMTPSAKQSLVDMAPKYILEQFLQQELLINITEHEVGALPQSPTCGGPRDAGFAGDQEDVGYRAQGLASAGLCPTGASGFPRSLRPHPTAPPGVFLTLLPSKLRENQLPRIQAGDPVARYFGIKRGQLPPPNTGPREEHDPRFPGSASRASVGPPQLVCCLLPAARSEASAPALLPPQVVKIIRPSETAGRYITYRLVQ</sequence>
<name>A0ABQ9TPX1_SAGOE</name>
<keyword evidence="3" id="KW-0539">Nucleus</keyword>
<dbReference type="PANTHER" id="PTHR10535:SF0">
    <property type="entry name" value="DNA-DIRECTED RNA POLYMERASES I, II, AND III SUBUNIT RPABC1"/>
    <property type="match status" value="1"/>
</dbReference>
<evidence type="ECO:0000256" key="7">
    <source>
        <dbReference type="SAM" id="MobiDB-lite"/>
    </source>
</evidence>
<comment type="subcellular location">
    <subcellularLocation>
        <location evidence="1">Nucleus</location>
    </subcellularLocation>
</comment>
<evidence type="ECO:0000256" key="3">
    <source>
        <dbReference type="ARBA" id="ARBA00023242"/>
    </source>
</evidence>
<evidence type="ECO:0000256" key="5">
    <source>
        <dbReference type="ARBA" id="ARBA00032836"/>
    </source>
</evidence>
<keyword evidence="11" id="KW-1185">Reference proteome</keyword>
<organism evidence="10 11">
    <name type="scientific">Saguinus oedipus</name>
    <name type="common">Cotton-top tamarin</name>
    <name type="synonym">Oedipomidas oedipus</name>
    <dbReference type="NCBI Taxonomy" id="9490"/>
    <lineage>
        <taxon>Eukaryota</taxon>
        <taxon>Metazoa</taxon>
        <taxon>Chordata</taxon>
        <taxon>Craniata</taxon>
        <taxon>Vertebrata</taxon>
        <taxon>Euteleostomi</taxon>
        <taxon>Mammalia</taxon>
        <taxon>Eutheria</taxon>
        <taxon>Euarchontoglires</taxon>
        <taxon>Primates</taxon>
        <taxon>Haplorrhini</taxon>
        <taxon>Platyrrhini</taxon>
        <taxon>Cebidae</taxon>
        <taxon>Callitrichinae</taxon>
        <taxon>Saguinus</taxon>
    </lineage>
</organism>
<feature type="region of interest" description="Disordered" evidence="7">
    <location>
        <begin position="306"/>
        <end position="334"/>
    </location>
</feature>
<feature type="domain" description="RNA polymerase Rpb5 N-terminal" evidence="9">
    <location>
        <begin position="1"/>
        <end position="65"/>
    </location>
</feature>
<dbReference type="Pfam" id="PF03871">
    <property type="entry name" value="RNA_pol_Rpb5_N"/>
    <property type="match status" value="1"/>
</dbReference>
<dbReference type="Gene3D" id="3.40.1340.10">
    <property type="entry name" value="RNA polymerase, Rpb5, N-terminal domain"/>
    <property type="match status" value="2"/>
</dbReference>
<reference evidence="10 11" key="1">
    <citation type="submission" date="2023-05" db="EMBL/GenBank/DDBJ databases">
        <title>B98-5 Cell Line De Novo Hybrid Assembly: An Optical Mapping Approach.</title>
        <authorList>
            <person name="Kananen K."/>
            <person name="Auerbach J.A."/>
            <person name="Kautto E."/>
            <person name="Blachly J.S."/>
        </authorList>
    </citation>
    <scope>NUCLEOTIDE SEQUENCE [LARGE SCALE GENOMIC DNA]</scope>
    <source>
        <strain evidence="10">B95-8</strain>
        <tissue evidence="10">Cell line</tissue>
    </source>
</reference>
<protein>
    <recommendedName>
        <fullName evidence="6">DNA-directed RNA polymerase II subunit E</fullName>
    </recommendedName>
    <alternativeName>
        <fullName evidence="5">RPB5 homolog</fullName>
    </alternativeName>
</protein>
<evidence type="ECO:0000256" key="2">
    <source>
        <dbReference type="ARBA" id="ARBA00023163"/>
    </source>
</evidence>
<feature type="domain" description="RNA polymerase subunit H/Rpb5 C-terminal" evidence="8">
    <location>
        <begin position="358"/>
        <end position="380"/>
    </location>
</feature>
<dbReference type="InterPro" id="IPR000783">
    <property type="entry name" value="RNA_pol_subH/Rpb5_C"/>
</dbReference>
<keyword evidence="2" id="KW-0804">Transcription</keyword>
<comment type="similarity">
    <text evidence="4">Belongs to the archaeal Rpo5/eukaryotic RPB5 RNA polymerase subunit family.</text>
</comment>
<comment type="caution">
    <text evidence="10">The sequence shown here is derived from an EMBL/GenBank/DDBJ whole genome shotgun (WGS) entry which is preliminary data.</text>
</comment>
<accession>A0ABQ9TPX1</accession>
<evidence type="ECO:0000259" key="8">
    <source>
        <dbReference type="Pfam" id="PF01191"/>
    </source>
</evidence>
<evidence type="ECO:0000256" key="1">
    <source>
        <dbReference type="ARBA" id="ARBA00004123"/>
    </source>
</evidence>
<dbReference type="Pfam" id="PF01191">
    <property type="entry name" value="RNA_pol_Rpb5_C"/>
    <property type="match status" value="2"/>
</dbReference>
<evidence type="ECO:0000256" key="4">
    <source>
        <dbReference type="ARBA" id="ARBA00025765"/>
    </source>
</evidence>
<evidence type="ECO:0000259" key="9">
    <source>
        <dbReference type="Pfam" id="PF03871"/>
    </source>
</evidence>
<evidence type="ECO:0000313" key="10">
    <source>
        <dbReference type="EMBL" id="KAK2086833.1"/>
    </source>
</evidence>
<dbReference type="SUPFAM" id="SSF55287">
    <property type="entry name" value="RPB5-like RNA polymerase subunit"/>
    <property type="match status" value="2"/>
</dbReference>
<evidence type="ECO:0000256" key="6">
    <source>
        <dbReference type="ARBA" id="ARBA00033084"/>
    </source>
</evidence>
<dbReference type="EMBL" id="JASSZA010000019">
    <property type="protein sequence ID" value="KAK2086833.1"/>
    <property type="molecule type" value="Genomic_DNA"/>
</dbReference>
<dbReference type="InterPro" id="IPR036710">
    <property type="entry name" value="RNA_pol_Rpb5_N_sf"/>
</dbReference>
<dbReference type="Gene3D" id="3.90.940.20">
    <property type="entry name" value="RPB5-like RNA polymerase subunit"/>
    <property type="match status" value="2"/>
</dbReference>
<dbReference type="SUPFAM" id="SSF53036">
    <property type="entry name" value="Eukaryotic RPB5 N-terminal domain"/>
    <property type="match status" value="2"/>
</dbReference>
<dbReference type="Proteomes" id="UP001266305">
    <property type="component" value="Unassembled WGS sequence"/>
</dbReference>
<dbReference type="InterPro" id="IPR035913">
    <property type="entry name" value="RPB5-like_sf"/>
</dbReference>
<evidence type="ECO:0000313" key="11">
    <source>
        <dbReference type="Proteomes" id="UP001266305"/>
    </source>
</evidence>
<dbReference type="PANTHER" id="PTHR10535">
    <property type="entry name" value="DNA-DIRECTED RNA POLYMERASES I, II, AND III SUBUNIT RPABC1"/>
    <property type="match status" value="1"/>
</dbReference>
<proteinExistence type="inferred from homology"/>
<feature type="domain" description="RNA polymerase subunit H/Rpb5 C-terminal" evidence="8">
    <location>
        <begin position="284"/>
        <end position="309"/>
    </location>
</feature>
<dbReference type="InterPro" id="IPR014381">
    <property type="entry name" value="Arch_Rpo5/euc_Rpb5"/>
</dbReference>
<dbReference type="InterPro" id="IPR005571">
    <property type="entry name" value="RNA_pol_Rpb5_N"/>
</dbReference>
<gene>
    <name evidence="10" type="ORF">P7K49_032740</name>
</gene>